<feature type="region of interest" description="Disordered" evidence="7">
    <location>
        <begin position="216"/>
        <end position="242"/>
    </location>
</feature>
<evidence type="ECO:0000256" key="8">
    <source>
        <dbReference type="SAM" id="Phobius"/>
    </source>
</evidence>
<feature type="transmembrane region" description="Helical" evidence="8">
    <location>
        <begin position="345"/>
        <end position="367"/>
    </location>
</feature>
<keyword evidence="11" id="KW-1185">Reference proteome</keyword>
<feature type="region of interest" description="Disordered" evidence="7">
    <location>
        <begin position="474"/>
        <end position="495"/>
    </location>
</feature>
<dbReference type="OrthoDB" id="7820830at2"/>
<comment type="subcellular location">
    <subcellularLocation>
        <location evidence="1">Cell membrane</location>
        <topology evidence="1">Multi-pass membrane protein</topology>
    </subcellularLocation>
</comment>
<dbReference type="GO" id="GO:0022857">
    <property type="term" value="F:transmembrane transporter activity"/>
    <property type="evidence" value="ECO:0007669"/>
    <property type="project" value="InterPro"/>
</dbReference>
<evidence type="ECO:0000313" key="11">
    <source>
        <dbReference type="Proteomes" id="UP000248706"/>
    </source>
</evidence>
<gene>
    <name evidence="10" type="ORF">A4R35_20095</name>
</gene>
<evidence type="ECO:0000256" key="3">
    <source>
        <dbReference type="ARBA" id="ARBA00022475"/>
    </source>
</evidence>
<dbReference type="Proteomes" id="UP000248706">
    <property type="component" value="Unassembled WGS sequence"/>
</dbReference>
<evidence type="ECO:0000256" key="6">
    <source>
        <dbReference type="ARBA" id="ARBA00023136"/>
    </source>
</evidence>
<dbReference type="PANTHER" id="PTHR43266">
    <property type="entry name" value="MACROLIDE-EFFLUX PROTEIN"/>
    <property type="match status" value="1"/>
</dbReference>
<dbReference type="GO" id="GO:0005886">
    <property type="term" value="C:plasma membrane"/>
    <property type="evidence" value="ECO:0007669"/>
    <property type="project" value="UniProtKB-SubCell"/>
</dbReference>
<feature type="transmembrane region" description="Helical" evidence="8">
    <location>
        <begin position="444"/>
        <end position="467"/>
    </location>
</feature>
<dbReference type="Gene3D" id="1.20.1250.20">
    <property type="entry name" value="MFS general substrate transporter like domains"/>
    <property type="match status" value="1"/>
</dbReference>
<evidence type="ECO:0000256" key="4">
    <source>
        <dbReference type="ARBA" id="ARBA00022692"/>
    </source>
</evidence>
<evidence type="ECO:0000256" key="1">
    <source>
        <dbReference type="ARBA" id="ARBA00004651"/>
    </source>
</evidence>
<dbReference type="InterPro" id="IPR036259">
    <property type="entry name" value="MFS_trans_sf"/>
</dbReference>
<dbReference type="InterPro" id="IPR020846">
    <property type="entry name" value="MFS_dom"/>
</dbReference>
<name>A0A328VNW0_9CHLR</name>
<feature type="transmembrane region" description="Helical" evidence="8">
    <location>
        <begin position="379"/>
        <end position="399"/>
    </location>
</feature>
<keyword evidence="3" id="KW-1003">Cell membrane</keyword>
<reference evidence="10 11" key="1">
    <citation type="submission" date="2016-08" db="EMBL/GenBank/DDBJ databases">
        <title>Analysis of Carbohydrate Active Enzymes in Thermogemmatispora T81 Reveals Carbohydrate Degradation Ability.</title>
        <authorList>
            <person name="Tomazini A."/>
            <person name="Lal S."/>
            <person name="Stott M."/>
            <person name="Henrissat B."/>
            <person name="Polikarpov I."/>
            <person name="Sparling R."/>
            <person name="Levin D.B."/>
        </authorList>
    </citation>
    <scope>NUCLEOTIDE SEQUENCE [LARGE SCALE GENOMIC DNA]</scope>
    <source>
        <strain evidence="10 11">T81</strain>
    </source>
</reference>
<dbReference type="AlphaFoldDB" id="A0A328VNW0"/>
<evidence type="ECO:0000259" key="9">
    <source>
        <dbReference type="PROSITE" id="PS50850"/>
    </source>
</evidence>
<feature type="transmembrane region" description="Helical" evidence="8">
    <location>
        <begin position="278"/>
        <end position="297"/>
    </location>
</feature>
<organism evidence="10 11">
    <name type="scientific">Thermogemmatispora tikiterensis</name>
    <dbReference type="NCBI Taxonomy" id="1825093"/>
    <lineage>
        <taxon>Bacteria</taxon>
        <taxon>Bacillati</taxon>
        <taxon>Chloroflexota</taxon>
        <taxon>Ktedonobacteria</taxon>
        <taxon>Thermogemmatisporales</taxon>
        <taxon>Thermogemmatisporaceae</taxon>
        <taxon>Thermogemmatispora</taxon>
    </lineage>
</organism>
<dbReference type="RefSeq" id="WP_112432609.1">
    <property type="nucleotide sequence ID" value="NZ_MCIF01000002.1"/>
</dbReference>
<feature type="transmembrane region" description="Helical" evidence="8">
    <location>
        <begin position="51"/>
        <end position="76"/>
    </location>
</feature>
<dbReference type="SUPFAM" id="SSF103473">
    <property type="entry name" value="MFS general substrate transporter"/>
    <property type="match status" value="1"/>
</dbReference>
<dbReference type="PROSITE" id="PS50850">
    <property type="entry name" value="MFS"/>
    <property type="match status" value="1"/>
</dbReference>
<dbReference type="CDD" id="cd06173">
    <property type="entry name" value="MFS_MefA_like"/>
    <property type="match status" value="1"/>
</dbReference>
<feature type="transmembrane region" description="Helical" evidence="8">
    <location>
        <begin position="419"/>
        <end position="438"/>
    </location>
</feature>
<keyword evidence="5 8" id="KW-1133">Transmembrane helix</keyword>
<feature type="compositionally biased region" description="Low complexity" evidence="7">
    <location>
        <begin position="224"/>
        <end position="235"/>
    </location>
</feature>
<feature type="transmembrane region" description="Helical" evidence="8">
    <location>
        <begin position="83"/>
        <end position="105"/>
    </location>
</feature>
<keyword evidence="4 8" id="KW-0812">Transmembrane</keyword>
<feature type="transmembrane region" description="Helical" evidence="8">
    <location>
        <begin position="317"/>
        <end position="338"/>
    </location>
</feature>
<evidence type="ECO:0000256" key="7">
    <source>
        <dbReference type="SAM" id="MobiDB-lite"/>
    </source>
</evidence>
<sequence>MKKLLEGLAVLRVLRHPALLRLWLAQVIYLSVQFTASYAMIVLITNETHSAVMVGLVIIALSLPLVLFGAPAGALVDRLDRRTVLWVSNVVRAFATLLFVLALLLSPHQYIFIYILAFFFSLVGLFFSPAEGAIIPSLVEEEELLPALSLYNLTLNTSQAIGLLILGPLMLNLLPPFSLSLLGVRIELRPVETLFLLISALYLLATVLTATLPRQTRTGPQNKSAGSSLSPSAAATTEDERTRPYGLLSEEAGALLSGWQRLRQDLEDGWRLVRNDGVLLDALFQSCFGGLVMLTIAELATTFVQRLLGLPASNTTVIFAPAGIGLVAGSLLVPAVVARLGTLRTMLVGMLGTGLGIALIPPLQWLARLLLAPHWATHPLFLLALALLTAAVGFGLDLVVVPAQTLMQRRSPDEMRGRVLALFQVLFNGGAIPVMLFMGALTDWLGIVPVTYLLAGSCILAALLTAARALTRSNHDRSSGGRRQQSEAQEQLPVP</sequence>
<feature type="domain" description="Major facilitator superfamily (MFS) profile" evidence="9">
    <location>
        <begin position="1"/>
        <end position="474"/>
    </location>
</feature>
<evidence type="ECO:0000313" key="10">
    <source>
        <dbReference type="EMBL" id="RAQ97852.1"/>
    </source>
</evidence>
<feature type="transmembrane region" description="Helical" evidence="8">
    <location>
        <begin position="150"/>
        <end position="174"/>
    </location>
</feature>
<comment type="caution">
    <text evidence="10">The sequence shown here is derived from an EMBL/GenBank/DDBJ whole genome shotgun (WGS) entry which is preliminary data.</text>
</comment>
<feature type="transmembrane region" description="Helical" evidence="8">
    <location>
        <begin position="20"/>
        <end position="45"/>
    </location>
</feature>
<protein>
    <recommendedName>
        <fullName evidence="9">Major facilitator superfamily (MFS) profile domain-containing protein</fullName>
    </recommendedName>
</protein>
<proteinExistence type="predicted"/>
<feature type="transmembrane region" description="Helical" evidence="8">
    <location>
        <begin position="111"/>
        <end position="130"/>
    </location>
</feature>
<dbReference type="PANTHER" id="PTHR43266:SF2">
    <property type="entry name" value="MAJOR FACILITATOR SUPERFAMILY (MFS) PROFILE DOMAIN-CONTAINING PROTEIN"/>
    <property type="match status" value="1"/>
</dbReference>
<dbReference type="EMBL" id="MCIF01000002">
    <property type="protein sequence ID" value="RAQ97852.1"/>
    <property type="molecule type" value="Genomic_DNA"/>
</dbReference>
<feature type="transmembrane region" description="Helical" evidence="8">
    <location>
        <begin position="194"/>
        <end position="213"/>
    </location>
</feature>
<dbReference type="InterPro" id="IPR011701">
    <property type="entry name" value="MFS"/>
</dbReference>
<keyword evidence="2" id="KW-0813">Transport</keyword>
<accession>A0A328VNW0</accession>
<keyword evidence="6 8" id="KW-0472">Membrane</keyword>
<evidence type="ECO:0000256" key="5">
    <source>
        <dbReference type="ARBA" id="ARBA00022989"/>
    </source>
</evidence>
<evidence type="ECO:0000256" key="2">
    <source>
        <dbReference type="ARBA" id="ARBA00022448"/>
    </source>
</evidence>
<dbReference type="Pfam" id="PF07690">
    <property type="entry name" value="MFS_1"/>
    <property type="match status" value="2"/>
</dbReference>